<dbReference type="GO" id="GO:0004725">
    <property type="term" value="F:protein tyrosine phosphatase activity"/>
    <property type="evidence" value="ECO:0007669"/>
    <property type="project" value="TreeGrafter"/>
</dbReference>
<gene>
    <name evidence="2" type="ORF">A2619_02660</name>
</gene>
<reference evidence="2 3" key="1">
    <citation type="journal article" date="2016" name="Nat. Commun.">
        <title>Thousands of microbial genomes shed light on interconnected biogeochemical processes in an aquifer system.</title>
        <authorList>
            <person name="Anantharaman K."/>
            <person name="Brown C.T."/>
            <person name="Hug L.A."/>
            <person name="Sharon I."/>
            <person name="Castelle C.J."/>
            <person name="Probst A.J."/>
            <person name="Thomas B.C."/>
            <person name="Singh A."/>
            <person name="Wilkins M.J."/>
            <person name="Karaoz U."/>
            <person name="Brodie E.L."/>
            <person name="Williams K.H."/>
            <person name="Hubbard S.S."/>
            <person name="Banfield J.F."/>
        </authorList>
    </citation>
    <scope>NUCLEOTIDE SEQUENCE [LARGE SCALE GENOMIC DNA]</scope>
</reference>
<dbReference type="InterPro" id="IPR023485">
    <property type="entry name" value="Ptyr_pPase"/>
</dbReference>
<dbReference type="InterPro" id="IPR036196">
    <property type="entry name" value="Ptyr_pPase_sf"/>
</dbReference>
<evidence type="ECO:0000313" key="3">
    <source>
        <dbReference type="Proteomes" id="UP000176815"/>
    </source>
</evidence>
<dbReference type="InterPro" id="IPR050438">
    <property type="entry name" value="LMW_PTPase"/>
</dbReference>
<accession>A0A1F4X9L1</accession>
<dbReference type="SUPFAM" id="SSF52788">
    <property type="entry name" value="Phosphotyrosine protein phosphatases I"/>
    <property type="match status" value="1"/>
</dbReference>
<protein>
    <recommendedName>
        <fullName evidence="1">Phosphotyrosine protein phosphatase I domain-containing protein</fullName>
    </recommendedName>
</protein>
<dbReference type="Pfam" id="PF01451">
    <property type="entry name" value="LMWPc"/>
    <property type="match status" value="1"/>
</dbReference>
<evidence type="ECO:0000259" key="1">
    <source>
        <dbReference type="SMART" id="SM00226"/>
    </source>
</evidence>
<dbReference type="Gene3D" id="3.40.50.2300">
    <property type="match status" value="1"/>
</dbReference>
<proteinExistence type="predicted"/>
<dbReference type="Proteomes" id="UP000176815">
    <property type="component" value="Unassembled WGS sequence"/>
</dbReference>
<evidence type="ECO:0000313" key="2">
    <source>
        <dbReference type="EMBL" id="OGC78221.1"/>
    </source>
</evidence>
<feature type="domain" description="Phosphotyrosine protein phosphatase I" evidence="1">
    <location>
        <begin position="1"/>
        <end position="134"/>
    </location>
</feature>
<dbReference type="AlphaFoldDB" id="A0A1F4X9L1"/>
<dbReference type="SMART" id="SM00226">
    <property type="entry name" value="LMWPc"/>
    <property type="match status" value="1"/>
</dbReference>
<dbReference type="PANTHER" id="PTHR11717:SF31">
    <property type="entry name" value="LOW MOLECULAR WEIGHT PROTEIN-TYROSINE-PHOSPHATASE ETP-RELATED"/>
    <property type="match status" value="1"/>
</dbReference>
<dbReference type="EMBL" id="MEWG01000005">
    <property type="protein sequence ID" value="OGC78221.1"/>
    <property type="molecule type" value="Genomic_DNA"/>
</dbReference>
<sequence length="157" mass="18412">MNLHFVCTGNIFRSRLAEAYVASLLFDRKIRDVHISSSGTLAHRNNNGPIAWYTLRILHNNRLTDFMSPDWQKTTKKDIQEADFVIYMKQMHLDHCQVELGVKAKNMIILDVDDVFPSEILSKFEDRYQGELEVMKETDRVFEILKTKLDKFIADIF</sequence>
<dbReference type="PANTHER" id="PTHR11717">
    <property type="entry name" value="LOW MOLECULAR WEIGHT PROTEIN TYROSINE PHOSPHATASE"/>
    <property type="match status" value="1"/>
</dbReference>
<organism evidence="2 3">
    <name type="scientific">candidate division WWE3 bacterium RIFOXYD1_FULL_39_9</name>
    <dbReference type="NCBI Taxonomy" id="1802649"/>
    <lineage>
        <taxon>Bacteria</taxon>
        <taxon>Katanobacteria</taxon>
    </lineage>
</organism>
<name>A0A1F4X9L1_UNCKA</name>
<comment type="caution">
    <text evidence="2">The sequence shown here is derived from an EMBL/GenBank/DDBJ whole genome shotgun (WGS) entry which is preliminary data.</text>
</comment>